<evidence type="ECO:0000313" key="4">
    <source>
        <dbReference type="EMBL" id="GBC98682.1"/>
    </source>
</evidence>
<evidence type="ECO:0000256" key="2">
    <source>
        <dbReference type="ARBA" id="ARBA00023125"/>
    </source>
</evidence>
<dbReference type="PANTHER" id="PTHR33175">
    <property type="entry name" value="DNA-BINDING PROTEIN HU"/>
    <property type="match status" value="1"/>
</dbReference>
<comment type="caution">
    <text evidence="4">The sequence shown here is derived from an EMBL/GenBank/DDBJ whole genome shotgun (WGS) entry which is preliminary data.</text>
</comment>
<name>A0A2H5XBX0_9BACT</name>
<sequence>MTKAQLVSKVAERTGLTRKQVLQVVDTLFGVITETLSKKRNTEPVNITGFGRFAVRQRPARVVRNPRTGETMRKPASRVPVFRPAKQLKQAVSGS</sequence>
<organism evidence="4 5">
    <name type="scientific">Candidatus Fervidibacter japonicus</name>
    <dbReference type="NCBI Taxonomy" id="2035412"/>
    <lineage>
        <taxon>Bacteria</taxon>
        <taxon>Candidatus Fervidibacterota</taxon>
        <taxon>Candidatus Fervidibacter</taxon>
    </lineage>
</organism>
<dbReference type="Pfam" id="PF00216">
    <property type="entry name" value="Bac_DNA_binding"/>
    <property type="match status" value="1"/>
</dbReference>
<keyword evidence="2 4" id="KW-0238">DNA-binding</keyword>
<gene>
    <name evidence="4" type="primary">hup</name>
    <name evidence="4" type="ORF">HRbin17_01196</name>
</gene>
<dbReference type="InterPro" id="IPR010992">
    <property type="entry name" value="IHF-like_DNA-bd_dom_sf"/>
</dbReference>
<dbReference type="GO" id="GO:0030261">
    <property type="term" value="P:chromosome condensation"/>
    <property type="evidence" value="ECO:0007669"/>
    <property type="project" value="UniProtKB-KW"/>
</dbReference>
<dbReference type="CDD" id="cd13831">
    <property type="entry name" value="HU"/>
    <property type="match status" value="1"/>
</dbReference>
<accession>A0A2H5XBX0</accession>
<proteinExistence type="inferred from homology"/>
<keyword evidence="1" id="KW-0226">DNA condensation</keyword>
<dbReference type="Gene3D" id="4.10.520.10">
    <property type="entry name" value="IHF-like DNA-binding proteins"/>
    <property type="match status" value="1"/>
</dbReference>
<dbReference type="GO" id="GO:0003677">
    <property type="term" value="F:DNA binding"/>
    <property type="evidence" value="ECO:0007669"/>
    <property type="project" value="UniProtKB-KW"/>
</dbReference>
<dbReference type="SMART" id="SM00411">
    <property type="entry name" value="BHL"/>
    <property type="match status" value="1"/>
</dbReference>
<reference evidence="5" key="1">
    <citation type="submission" date="2017-09" db="EMBL/GenBank/DDBJ databases">
        <title>Metaegenomics of thermophilic ammonia-oxidizing enrichment culture.</title>
        <authorList>
            <person name="Kato S."/>
            <person name="Suzuki K."/>
        </authorList>
    </citation>
    <scope>NUCLEOTIDE SEQUENCE [LARGE SCALE GENOMIC DNA]</scope>
</reference>
<dbReference type="Proteomes" id="UP000236173">
    <property type="component" value="Unassembled WGS sequence"/>
</dbReference>
<dbReference type="SUPFAM" id="SSF47729">
    <property type="entry name" value="IHF-like DNA-binding proteins"/>
    <property type="match status" value="1"/>
</dbReference>
<dbReference type="AlphaFoldDB" id="A0A2H5XBX0"/>
<evidence type="ECO:0000256" key="3">
    <source>
        <dbReference type="RuleBase" id="RU003939"/>
    </source>
</evidence>
<comment type="similarity">
    <text evidence="3">Belongs to the bacterial histone-like protein family.</text>
</comment>
<dbReference type="GO" id="GO:0005829">
    <property type="term" value="C:cytosol"/>
    <property type="evidence" value="ECO:0007669"/>
    <property type="project" value="TreeGrafter"/>
</dbReference>
<dbReference type="GO" id="GO:0030527">
    <property type="term" value="F:structural constituent of chromatin"/>
    <property type="evidence" value="ECO:0007669"/>
    <property type="project" value="InterPro"/>
</dbReference>
<dbReference type="PRINTS" id="PR01727">
    <property type="entry name" value="DNABINDINGHU"/>
</dbReference>
<dbReference type="EMBL" id="BEHT01000014">
    <property type="protein sequence ID" value="GBC98682.1"/>
    <property type="molecule type" value="Genomic_DNA"/>
</dbReference>
<dbReference type="PANTHER" id="PTHR33175:SF3">
    <property type="entry name" value="DNA-BINDING PROTEIN HU-BETA"/>
    <property type="match status" value="1"/>
</dbReference>
<dbReference type="InterPro" id="IPR000119">
    <property type="entry name" value="Hist_DNA-bd"/>
</dbReference>
<protein>
    <submittedName>
        <fullName evidence="4">DNA-binding protein HU</fullName>
    </submittedName>
</protein>
<evidence type="ECO:0000313" key="5">
    <source>
        <dbReference type="Proteomes" id="UP000236173"/>
    </source>
</evidence>
<evidence type="ECO:0000256" key="1">
    <source>
        <dbReference type="ARBA" id="ARBA00023067"/>
    </source>
</evidence>